<feature type="region of interest" description="Disordered" evidence="5">
    <location>
        <begin position="1"/>
        <end position="56"/>
    </location>
</feature>
<dbReference type="InterPro" id="IPR011990">
    <property type="entry name" value="TPR-like_helical_dom_sf"/>
</dbReference>
<dbReference type="InterPro" id="IPR008847">
    <property type="entry name" value="Suf"/>
</dbReference>
<evidence type="ECO:0000256" key="4">
    <source>
        <dbReference type="ARBA" id="ARBA00023242"/>
    </source>
</evidence>
<dbReference type="EMBL" id="CM007650">
    <property type="protein sequence ID" value="ONM52256.1"/>
    <property type="molecule type" value="Genomic_DNA"/>
</dbReference>
<dbReference type="SUPFAM" id="SSF48452">
    <property type="entry name" value="TPR-like"/>
    <property type="match status" value="1"/>
</dbReference>
<feature type="compositionally biased region" description="Basic residues" evidence="5">
    <location>
        <begin position="1"/>
        <end position="12"/>
    </location>
</feature>
<dbReference type="InterPro" id="IPR003107">
    <property type="entry name" value="HAT"/>
</dbReference>
<sequence length="417" mass="48298">MAPPHVTRKKGKGAGGKTDLRPDRKQFKRHHKEDAAAEQGDGNGEPGSDLEDNISNTCLEIANGTEANAKKSDKQLKKEARKQRELEISAMEERALQEDIPQTPDDFEKLVRSSPNSSFIWIKYMATLLDLADVKKARAVAERSVYCPKHLFLYFNIKKIFVYLNFFGCISLSSSSTTVSPVFRALKTIIPREEEEKLNVWVAYFNLENEYGSPREDAVKKVFQRALQYCDPKKLHLALLAMYERTEQYELADELLDRITKRFKTSCKIWLCRIQFALKQGKDVEYIKAIVNRALLSLPHRKRIKFLSQTAILEFKCGVPEEGRSRFELILREYPKRTDLWSVYLDQEIRLGDVEVIRALFERRVACLTLPPKKMQFLFKKYLNFEKSLGKDNERIQLVQQKAIEYVQSSLPSQDNS</sequence>
<dbReference type="Gene3D" id="1.25.40.10">
    <property type="entry name" value="Tetratricopeptide repeat domain"/>
    <property type="match status" value="1"/>
</dbReference>
<keyword evidence="3" id="KW-0677">Repeat</keyword>
<organism evidence="7">
    <name type="scientific">Zea mays</name>
    <name type="common">Maize</name>
    <dbReference type="NCBI Taxonomy" id="4577"/>
    <lineage>
        <taxon>Eukaryota</taxon>
        <taxon>Viridiplantae</taxon>
        <taxon>Streptophyta</taxon>
        <taxon>Embryophyta</taxon>
        <taxon>Tracheophyta</taxon>
        <taxon>Spermatophyta</taxon>
        <taxon>Magnoliopsida</taxon>
        <taxon>Liliopsida</taxon>
        <taxon>Poales</taxon>
        <taxon>Poaceae</taxon>
        <taxon>PACMAD clade</taxon>
        <taxon>Panicoideae</taxon>
        <taxon>Andropogonodae</taxon>
        <taxon>Andropogoneae</taxon>
        <taxon>Tripsacinae</taxon>
        <taxon>Zea</taxon>
    </lineage>
</organism>
<dbReference type="IntAct" id="A0A1D6HVH3">
    <property type="interactions" value="1"/>
</dbReference>
<comment type="subcellular location">
    <subcellularLocation>
        <location evidence="1">Nucleus</location>
        <location evidence="1">Nucleolus</location>
    </subcellularLocation>
</comment>
<dbReference type="SMR" id="A0A1D6HVH3"/>
<gene>
    <name evidence="7" type="ORF">ZEAMMB73_Zm00001d019114</name>
</gene>
<accession>A0A1D6HVH3</accession>
<evidence type="ECO:0000256" key="2">
    <source>
        <dbReference type="ARBA" id="ARBA00022552"/>
    </source>
</evidence>
<evidence type="ECO:0000313" key="7">
    <source>
        <dbReference type="EMBL" id="ONM52256.1"/>
    </source>
</evidence>
<protein>
    <submittedName>
        <fullName evidence="7">RNA binding</fullName>
    </submittedName>
</protein>
<dbReference type="GO" id="GO:0006364">
    <property type="term" value="P:rRNA processing"/>
    <property type="evidence" value="ECO:0007669"/>
    <property type="project" value="UniProtKB-KW"/>
</dbReference>
<dbReference type="STRING" id="4577.A0A1D6HVH3"/>
<evidence type="ECO:0000256" key="1">
    <source>
        <dbReference type="ARBA" id="ARBA00004604"/>
    </source>
</evidence>
<dbReference type="PANTHER" id="PTHR23270">
    <property type="entry name" value="PROGRAMMED CELL DEATH PROTEIN 11 PRE-RRNA PROCESSING PROTEIN RRP5"/>
    <property type="match status" value="1"/>
</dbReference>
<dbReference type="Pfam" id="PF05843">
    <property type="entry name" value="Suf"/>
    <property type="match status" value="1"/>
</dbReference>
<reference evidence="7" key="1">
    <citation type="submission" date="2015-12" db="EMBL/GenBank/DDBJ databases">
        <title>Update maize B73 reference genome by single molecule sequencing technologies.</title>
        <authorList>
            <consortium name="Maize Genome Sequencing Project"/>
            <person name="Ware D."/>
        </authorList>
    </citation>
    <scope>NUCLEOTIDE SEQUENCE [LARGE SCALE GENOMIC DNA]</scope>
    <source>
        <tissue evidence="7">Seedling</tissue>
    </source>
</reference>
<keyword evidence="2" id="KW-0698">rRNA processing</keyword>
<evidence type="ECO:0000259" key="6">
    <source>
        <dbReference type="Pfam" id="PF05843"/>
    </source>
</evidence>
<dbReference type="FunFam" id="1.25.40.10:FF:000065">
    <property type="entry name" value="Programmed cell death 11"/>
    <property type="match status" value="1"/>
</dbReference>
<dbReference type="OMA" id="WSHYLEI"/>
<dbReference type="InParanoid" id="A0A1D6HVH3"/>
<keyword evidence="4" id="KW-0539">Nucleus</keyword>
<name>A0A1D6HVH3_MAIZE</name>
<evidence type="ECO:0000256" key="5">
    <source>
        <dbReference type="SAM" id="MobiDB-lite"/>
    </source>
</evidence>
<dbReference type="AlphaFoldDB" id="A0A1D6HVH3"/>
<dbReference type="PANTHER" id="PTHR23270:SF10">
    <property type="entry name" value="PROTEIN RRP5 HOMOLOG"/>
    <property type="match status" value="1"/>
</dbReference>
<dbReference type="SMART" id="SM00386">
    <property type="entry name" value="HAT"/>
    <property type="match status" value="5"/>
</dbReference>
<dbReference type="GO" id="GO:0005730">
    <property type="term" value="C:nucleolus"/>
    <property type="evidence" value="ECO:0007669"/>
    <property type="project" value="UniProtKB-SubCell"/>
</dbReference>
<proteinExistence type="predicted"/>
<evidence type="ECO:0000256" key="3">
    <source>
        <dbReference type="ARBA" id="ARBA00022737"/>
    </source>
</evidence>
<dbReference type="InterPro" id="IPR045209">
    <property type="entry name" value="Rrp5"/>
</dbReference>
<feature type="domain" description="Suppressor of forked" evidence="6">
    <location>
        <begin position="309"/>
        <end position="409"/>
    </location>
</feature>